<dbReference type="RefSeq" id="XP_008615798.1">
    <property type="nucleotide sequence ID" value="XM_008617576.1"/>
</dbReference>
<dbReference type="EMBL" id="JH767173">
    <property type="protein sequence ID" value="EQC30774.1"/>
    <property type="molecule type" value="Genomic_DNA"/>
</dbReference>
<dbReference type="Gene3D" id="1.10.10.10">
    <property type="entry name" value="Winged helix-like DNA-binding domain superfamily/Winged helix DNA-binding domain"/>
    <property type="match status" value="1"/>
</dbReference>
<accession>T0PYZ0</accession>
<reference evidence="6 7" key="1">
    <citation type="submission" date="2012-04" db="EMBL/GenBank/DDBJ databases">
        <title>The Genome Sequence of Saprolegnia declina VS20.</title>
        <authorList>
            <consortium name="The Broad Institute Genome Sequencing Platform"/>
            <person name="Russ C."/>
            <person name="Nusbaum C."/>
            <person name="Tyler B."/>
            <person name="van West P."/>
            <person name="Dieguez-Uribeondo J."/>
            <person name="de Bruijn I."/>
            <person name="Tripathy S."/>
            <person name="Jiang R."/>
            <person name="Young S.K."/>
            <person name="Zeng Q."/>
            <person name="Gargeya S."/>
            <person name="Fitzgerald M."/>
            <person name="Haas B."/>
            <person name="Abouelleil A."/>
            <person name="Alvarado L."/>
            <person name="Arachchi H.M."/>
            <person name="Berlin A."/>
            <person name="Chapman S.B."/>
            <person name="Goldberg J."/>
            <person name="Griggs A."/>
            <person name="Gujja S."/>
            <person name="Hansen M."/>
            <person name="Howarth C."/>
            <person name="Imamovic A."/>
            <person name="Larimer J."/>
            <person name="McCowen C."/>
            <person name="Montmayeur A."/>
            <person name="Murphy C."/>
            <person name="Neiman D."/>
            <person name="Pearson M."/>
            <person name="Priest M."/>
            <person name="Roberts A."/>
            <person name="Saif S."/>
            <person name="Shea T."/>
            <person name="Sisk P."/>
            <person name="Sykes S."/>
            <person name="Wortman J."/>
            <person name="Nusbaum C."/>
            <person name="Birren B."/>
        </authorList>
    </citation>
    <scope>NUCLEOTIDE SEQUENCE [LARGE SCALE GENOMIC DNA]</scope>
    <source>
        <strain evidence="6 7">VS20</strain>
    </source>
</reference>
<evidence type="ECO:0000313" key="7">
    <source>
        <dbReference type="Proteomes" id="UP000030762"/>
    </source>
</evidence>
<dbReference type="GO" id="GO:0003700">
    <property type="term" value="F:DNA-binding transcription factor activity"/>
    <property type="evidence" value="ECO:0007669"/>
    <property type="project" value="InterPro"/>
</dbReference>
<proteinExistence type="inferred from homology"/>
<organism evidence="6 7">
    <name type="scientific">Saprolegnia diclina (strain VS20)</name>
    <dbReference type="NCBI Taxonomy" id="1156394"/>
    <lineage>
        <taxon>Eukaryota</taxon>
        <taxon>Sar</taxon>
        <taxon>Stramenopiles</taxon>
        <taxon>Oomycota</taxon>
        <taxon>Saprolegniomycetes</taxon>
        <taxon>Saprolegniales</taxon>
        <taxon>Saprolegniaceae</taxon>
        <taxon>Saprolegnia</taxon>
    </lineage>
</organism>
<comment type="subcellular location">
    <subcellularLocation>
        <location evidence="1">Nucleus</location>
    </subcellularLocation>
</comment>
<dbReference type="eggNOG" id="KOG0627">
    <property type="taxonomic scope" value="Eukaryota"/>
</dbReference>
<dbReference type="SMART" id="SM00415">
    <property type="entry name" value="HSF"/>
    <property type="match status" value="1"/>
</dbReference>
<comment type="similarity">
    <text evidence="4">Belongs to the HSF family.</text>
</comment>
<dbReference type="GO" id="GO:0005634">
    <property type="term" value="C:nucleus"/>
    <property type="evidence" value="ECO:0007669"/>
    <property type="project" value="UniProtKB-SubCell"/>
</dbReference>
<dbReference type="PANTHER" id="PTHR10015">
    <property type="entry name" value="HEAT SHOCK TRANSCRIPTION FACTOR"/>
    <property type="match status" value="1"/>
</dbReference>
<evidence type="ECO:0000256" key="1">
    <source>
        <dbReference type="ARBA" id="ARBA00004123"/>
    </source>
</evidence>
<keyword evidence="2" id="KW-0238">DNA-binding</keyword>
<name>T0PYZ0_SAPDV</name>
<dbReference type="Pfam" id="PF00447">
    <property type="entry name" value="HSF_DNA-bind"/>
    <property type="match status" value="1"/>
</dbReference>
<keyword evidence="7" id="KW-1185">Reference proteome</keyword>
<evidence type="ECO:0000259" key="5">
    <source>
        <dbReference type="SMART" id="SM00415"/>
    </source>
</evidence>
<dbReference type="SUPFAM" id="SSF46785">
    <property type="entry name" value="Winged helix' DNA-binding domain"/>
    <property type="match status" value="1"/>
</dbReference>
<dbReference type="InterPro" id="IPR036390">
    <property type="entry name" value="WH_DNA-bd_sf"/>
</dbReference>
<dbReference type="VEuPathDB" id="FungiDB:SDRG_11535"/>
<evidence type="ECO:0000256" key="2">
    <source>
        <dbReference type="ARBA" id="ARBA00023125"/>
    </source>
</evidence>
<dbReference type="AlphaFoldDB" id="T0PYZ0"/>
<dbReference type="PANTHER" id="PTHR10015:SF206">
    <property type="entry name" value="HSF-TYPE DNA-BINDING DOMAIN-CONTAINING PROTEIN"/>
    <property type="match status" value="1"/>
</dbReference>
<evidence type="ECO:0000256" key="3">
    <source>
        <dbReference type="ARBA" id="ARBA00023242"/>
    </source>
</evidence>
<dbReference type="STRING" id="1156394.T0PYZ0"/>
<dbReference type="GeneID" id="19952262"/>
<sequence>MKPAPFVHQLLRMLEHEPDDVVAWGPDDHSLEIRDRTRFEEAVLPRYFRHKRFNSFQRQLNYYGFQRVKGLPKATTRYWHAHFEKGRVDAIGLIQRCPPSRALAMQATIPSAEEPPGCSMVSPAKATLAAASSSNDASIERLLAPLLYGSAVAVDLPAPSPSWLDHIFADSTSLGFETVLI</sequence>
<dbReference type="Proteomes" id="UP000030762">
    <property type="component" value="Unassembled WGS sequence"/>
</dbReference>
<evidence type="ECO:0000313" key="6">
    <source>
        <dbReference type="EMBL" id="EQC30774.1"/>
    </source>
</evidence>
<dbReference type="InterPro" id="IPR000232">
    <property type="entry name" value="HSF_DNA-bd"/>
</dbReference>
<keyword evidence="3" id="KW-0539">Nucleus</keyword>
<dbReference type="InParanoid" id="T0PYZ0"/>
<dbReference type="PRINTS" id="PR00056">
    <property type="entry name" value="HSFDOMAIN"/>
</dbReference>
<evidence type="ECO:0000256" key="4">
    <source>
        <dbReference type="RuleBase" id="RU004020"/>
    </source>
</evidence>
<gene>
    <name evidence="6" type="ORF">SDRG_11535</name>
</gene>
<dbReference type="GO" id="GO:0043565">
    <property type="term" value="F:sequence-specific DNA binding"/>
    <property type="evidence" value="ECO:0007669"/>
    <property type="project" value="InterPro"/>
</dbReference>
<feature type="domain" description="HSF-type DNA-binding" evidence="5">
    <location>
        <begin position="2"/>
        <end position="97"/>
    </location>
</feature>
<dbReference type="OMA" id="ATTRYWH"/>
<protein>
    <recommendedName>
        <fullName evidence="5">HSF-type DNA-binding domain-containing protein</fullName>
    </recommendedName>
</protein>
<dbReference type="OrthoDB" id="60033at2759"/>
<dbReference type="InterPro" id="IPR036388">
    <property type="entry name" value="WH-like_DNA-bd_sf"/>
</dbReference>